<dbReference type="Proteomes" id="UP000092445">
    <property type="component" value="Unassembled WGS sequence"/>
</dbReference>
<evidence type="ECO:0000313" key="2">
    <source>
        <dbReference type="Proteomes" id="UP000092445"/>
    </source>
</evidence>
<dbReference type="SMART" id="SM00015">
    <property type="entry name" value="IQ"/>
    <property type="match status" value="3"/>
</dbReference>
<reference evidence="1" key="2">
    <citation type="submission" date="2020-05" db="UniProtKB">
        <authorList>
            <consortium name="EnsemblMetazoa"/>
        </authorList>
    </citation>
    <scope>IDENTIFICATION</scope>
    <source>
        <strain evidence="1">IAEA</strain>
    </source>
</reference>
<dbReference type="Gene3D" id="4.10.270.10">
    <property type="entry name" value="Myosin, subunit A"/>
    <property type="match status" value="1"/>
</dbReference>
<evidence type="ECO:0000313" key="1">
    <source>
        <dbReference type="EnsemblMetazoa" id="GPAI038349-PA"/>
    </source>
</evidence>
<proteinExistence type="predicted"/>
<dbReference type="STRING" id="7398.A0A1B0A9C2"/>
<dbReference type="PROSITE" id="PS50096">
    <property type="entry name" value="IQ"/>
    <property type="match status" value="1"/>
</dbReference>
<dbReference type="Pfam" id="PF00612">
    <property type="entry name" value="IQ"/>
    <property type="match status" value="1"/>
</dbReference>
<dbReference type="VEuPathDB" id="VectorBase:GPAI038349"/>
<sequence>MDAFKFGGLMAISVCAGLKIFSRWVNTMVLPKLGLKTRKIPGIQQYARGMLARKHFQEAMEHHKATQIQKYIQRYIASREYHARMHNIVVCQAAVTRFLARRQFKGFKATAKTICHTKKMYKGLENKIITMQQRIDELNQGRL</sequence>
<evidence type="ECO:0008006" key="3">
    <source>
        <dbReference type="Google" id="ProtNLM"/>
    </source>
</evidence>
<organism evidence="1 2">
    <name type="scientific">Glossina pallidipes</name>
    <name type="common">Tsetse fly</name>
    <dbReference type="NCBI Taxonomy" id="7398"/>
    <lineage>
        <taxon>Eukaryota</taxon>
        <taxon>Metazoa</taxon>
        <taxon>Ecdysozoa</taxon>
        <taxon>Arthropoda</taxon>
        <taxon>Hexapoda</taxon>
        <taxon>Insecta</taxon>
        <taxon>Pterygota</taxon>
        <taxon>Neoptera</taxon>
        <taxon>Endopterygota</taxon>
        <taxon>Diptera</taxon>
        <taxon>Brachycera</taxon>
        <taxon>Muscomorpha</taxon>
        <taxon>Hippoboscoidea</taxon>
        <taxon>Glossinidae</taxon>
        <taxon>Glossina</taxon>
    </lineage>
</organism>
<dbReference type="EnsemblMetazoa" id="GPAI038349-RA">
    <property type="protein sequence ID" value="GPAI038349-PA"/>
    <property type="gene ID" value="GPAI038349"/>
</dbReference>
<accession>A0A1B0A9C2</accession>
<dbReference type="AlphaFoldDB" id="A0A1B0A9C2"/>
<keyword evidence="2" id="KW-1185">Reference proteome</keyword>
<dbReference type="InterPro" id="IPR027417">
    <property type="entry name" value="P-loop_NTPase"/>
</dbReference>
<protein>
    <recommendedName>
        <fullName evidence="3">Myosin motor domain-containing protein</fullName>
    </recommendedName>
</protein>
<reference evidence="2" key="1">
    <citation type="submission" date="2014-03" db="EMBL/GenBank/DDBJ databases">
        <authorList>
            <person name="Aksoy S."/>
            <person name="Warren W."/>
            <person name="Wilson R.K."/>
        </authorList>
    </citation>
    <scope>NUCLEOTIDE SEQUENCE [LARGE SCALE GENOMIC DNA]</scope>
    <source>
        <strain evidence="2">IAEA</strain>
    </source>
</reference>
<dbReference type="InterPro" id="IPR000048">
    <property type="entry name" value="IQ_motif_EF-hand-BS"/>
</dbReference>
<dbReference type="SUPFAM" id="SSF52540">
    <property type="entry name" value="P-loop containing nucleoside triphosphate hydrolases"/>
    <property type="match status" value="1"/>
</dbReference>
<name>A0A1B0A9C2_GLOPL</name>